<dbReference type="EMBL" id="MJMI01000122">
    <property type="protein sequence ID" value="OLQ87362.1"/>
    <property type="molecule type" value="Genomic_DNA"/>
</dbReference>
<proteinExistence type="predicted"/>
<reference evidence="1 2" key="1">
    <citation type="submission" date="2016-09" db="EMBL/GenBank/DDBJ databases">
        <title>Genomic Taxonomy of the Vibrionaceae.</title>
        <authorList>
            <person name="Gonzalez-Castillo A."/>
            <person name="Gomez-Gil B."/>
            <person name="Enciso-Ibarra K."/>
        </authorList>
    </citation>
    <scope>NUCLEOTIDE SEQUENCE [LARGE SCALE GENOMIC DNA]</scope>
    <source>
        <strain evidence="1 2">CAIM 1731</strain>
    </source>
</reference>
<keyword evidence="2" id="KW-1185">Reference proteome</keyword>
<name>A0ABX3F902_9VIBR</name>
<dbReference type="InterPro" id="IPR038763">
    <property type="entry name" value="DHH_sf"/>
</dbReference>
<dbReference type="RefSeq" id="WP_075651627.1">
    <property type="nucleotide sequence ID" value="NZ_AP019657.1"/>
</dbReference>
<sequence length="318" mass="34987">MHYDVFNGDADGIISLLQLRLAEPKQAKLITGVKRDIQLLDGLTLHHNDSLTVLDISMSRNQQGLLRALDSGVSVFYADHHQSGDIPQATNLDAHINLDANTCTALIIDQLLQGRFHHWAIAAAFGDNLIDRAQQLAHAAELSALQTEQLKELGTLINYNGYGESVEDLHFHPAKLFEALLAYDDPFAVIAAPNSPYHILRDAYQQDMALAQSLEPYYQDENLAVFILPNNAASRRISGVYGNWLANQTPQRAHLVLSENSQQGWTVSLRAPLQDKQGAGELCGRFSTGGGREAAGGINHLPTSQLEELIALVTSYYR</sequence>
<dbReference type="Proteomes" id="UP000186206">
    <property type="component" value="Unassembled WGS sequence"/>
</dbReference>
<dbReference type="SUPFAM" id="SSF64182">
    <property type="entry name" value="DHH phosphoesterases"/>
    <property type="match status" value="1"/>
</dbReference>
<gene>
    <name evidence="1" type="ORF">BIY21_17185</name>
</gene>
<evidence type="ECO:0000313" key="2">
    <source>
        <dbReference type="Proteomes" id="UP000186206"/>
    </source>
</evidence>
<accession>A0ABX3F902</accession>
<comment type="caution">
    <text evidence="1">The sequence shown here is derived from an EMBL/GenBank/DDBJ whole genome shotgun (WGS) entry which is preliminary data.</text>
</comment>
<protein>
    <submittedName>
        <fullName evidence="1">Acetyltransferase</fullName>
    </submittedName>
</protein>
<evidence type="ECO:0000313" key="1">
    <source>
        <dbReference type="EMBL" id="OLQ87362.1"/>
    </source>
</evidence>
<organism evidence="1 2">
    <name type="scientific">Vibrio ponticus</name>
    <dbReference type="NCBI Taxonomy" id="265668"/>
    <lineage>
        <taxon>Bacteria</taxon>
        <taxon>Pseudomonadati</taxon>
        <taxon>Pseudomonadota</taxon>
        <taxon>Gammaproteobacteria</taxon>
        <taxon>Vibrionales</taxon>
        <taxon>Vibrionaceae</taxon>
        <taxon>Vibrio</taxon>
    </lineage>
</organism>